<dbReference type="InterPro" id="IPR003439">
    <property type="entry name" value="ABC_transporter-like_ATP-bd"/>
</dbReference>
<gene>
    <name evidence="6" type="primary">znuC</name>
    <name evidence="6" type="ORF">MBHS_03228</name>
</gene>
<accession>A0A1H6FCJ4</accession>
<keyword evidence="6" id="KW-0378">Hydrolase</keyword>
<keyword evidence="3" id="KW-0547">Nucleotide-binding</keyword>
<dbReference type="PANTHER" id="PTHR42734">
    <property type="entry name" value="METAL TRANSPORT SYSTEM ATP-BINDING PROTEIN TM_0124-RELATED"/>
    <property type="match status" value="1"/>
</dbReference>
<dbReference type="InterPro" id="IPR017871">
    <property type="entry name" value="ABC_transporter-like_CS"/>
</dbReference>
<keyword evidence="7" id="KW-1185">Reference proteome</keyword>
<dbReference type="PROSITE" id="PS00211">
    <property type="entry name" value="ABC_TRANSPORTER_1"/>
    <property type="match status" value="1"/>
</dbReference>
<dbReference type="SMART" id="SM00382">
    <property type="entry name" value="AAA"/>
    <property type="match status" value="1"/>
</dbReference>
<evidence type="ECO:0000313" key="6">
    <source>
        <dbReference type="EMBL" id="SEH07353.1"/>
    </source>
</evidence>
<dbReference type="PANTHER" id="PTHR42734:SF17">
    <property type="entry name" value="METAL TRANSPORT SYSTEM ATP-BINDING PROTEIN TM_0124-RELATED"/>
    <property type="match status" value="1"/>
</dbReference>
<comment type="similarity">
    <text evidence="1">Belongs to the ABC transporter superfamily.</text>
</comment>
<dbReference type="Proteomes" id="UP000236724">
    <property type="component" value="Unassembled WGS sequence"/>
</dbReference>
<reference evidence="6 7" key="1">
    <citation type="submission" date="2016-10" db="EMBL/GenBank/DDBJ databases">
        <authorList>
            <person name="de Groot N.N."/>
        </authorList>
    </citation>
    <scope>NUCLEOTIDE SEQUENCE [LARGE SCALE GENOMIC DNA]</scope>
    <source>
        <strain evidence="6">MBHS1</strain>
    </source>
</reference>
<dbReference type="GO" id="GO:0016887">
    <property type="term" value="F:ATP hydrolysis activity"/>
    <property type="evidence" value="ECO:0007669"/>
    <property type="project" value="InterPro"/>
</dbReference>
<feature type="domain" description="ABC transporter" evidence="5">
    <location>
        <begin position="7"/>
        <end position="238"/>
    </location>
</feature>
<evidence type="ECO:0000259" key="5">
    <source>
        <dbReference type="PROSITE" id="PS50893"/>
    </source>
</evidence>
<keyword evidence="4 6" id="KW-0067">ATP-binding</keyword>
<dbReference type="FunFam" id="3.40.50.300:FF:000134">
    <property type="entry name" value="Iron-enterobactin ABC transporter ATP-binding protein"/>
    <property type="match status" value="1"/>
</dbReference>
<dbReference type="InterPro" id="IPR050153">
    <property type="entry name" value="Metal_Ion_Import_ABC"/>
</dbReference>
<evidence type="ECO:0000256" key="2">
    <source>
        <dbReference type="ARBA" id="ARBA00022448"/>
    </source>
</evidence>
<dbReference type="PROSITE" id="PS50893">
    <property type="entry name" value="ABC_TRANSPORTER_2"/>
    <property type="match status" value="1"/>
</dbReference>
<dbReference type="CDD" id="cd03235">
    <property type="entry name" value="ABC_Metallic_Cations"/>
    <property type="match status" value="1"/>
</dbReference>
<evidence type="ECO:0000313" key="7">
    <source>
        <dbReference type="Proteomes" id="UP000236724"/>
    </source>
</evidence>
<dbReference type="EC" id="3.6.3.-" evidence="6"/>
<dbReference type="InterPro" id="IPR027417">
    <property type="entry name" value="P-loop_NTPase"/>
</dbReference>
<evidence type="ECO:0000256" key="3">
    <source>
        <dbReference type="ARBA" id="ARBA00022741"/>
    </source>
</evidence>
<protein>
    <submittedName>
        <fullName evidence="6">High-affinity zinc uptake system ATP-binding protein ZnuC</fullName>
        <ecNumber evidence="6">3.6.3.-</ecNumber>
    </submittedName>
</protein>
<dbReference type="Pfam" id="PF00005">
    <property type="entry name" value="ABC_tran"/>
    <property type="match status" value="1"/>
</dbReference>
<sequence>MDKTAAIHVEQVSFTYNGPQILENVNFVAQNKAFVGLVGPNGGGKSTLLKLILGLLKPDKGHIKIHGLPPEKGCLQIGYVPQFALFPRDYPVSVEEVVLMGRLGQTRFWGGYREQDKQIAMQVMQEAQIENLKQRPINSLSGGQLQRVLIARALACEPKTLILDEPTANIDMRTEEDIFELLKTLNQRLTLLVVSHDIGFISGYVDQIACLNQTLLCHHTDALEGGLDAQSIENLYGGAVRAIHHQHPGMPHHCPTPTNSH</sequence>
<dbReference type="OrthoDB" id="6461291at2"/>
<dbReference type="RefSeq" id="WP_103921017.1">
    <property type="nucleotide sequence ID" value="NZ_FMSV02000529.1"/>
</dbReference>
<dbReference type="Gene3D" id="3.40.50.300">
    <property type="entry name" value="P-loop containing nucleotide triphosphate hydrolases"/>
    <property type="match status" value="1"/>
</dbReference>
<dbReference type="AlphaFoldDB" id="A0A1H6FCJ4"/>
<dbReference type="InterPro" id="IPR003593">
    <property type="entry name" value="AAA+_ATPase"/>
</dbReference>
<evidence type="ECO:0000256" key="1">
    <source>
        <dbReference type="ARBA" id="ARBA00005417"/>
    </source>
</evidence>
<organism evidence="6 7">
    <name type="scientific">Candidatus Venteria ishoeyi</name>
    <dbReference type="NCBI Taxonomy" id="1899563"/>
    <lineage>
        <taxon>Bacteria</taxon>
        <taxon>Pseudomonadati</taxon>
        <taxon>Pseudomonadota</taxon>
        <taxon>Gammaproteobacteria</taxon>
        <taxon>Thiotrichales</taxon>
        <taxon>Thiotrichaceae</taxon>
        <taxon>Venteria</taxon>
    </lineage>
</organism>
<evidence type="ECO:0000256" key="4">
    <source>
        <dbReference type="ARBA" id="ARBA00022840"/>
    </source>
</evidence>
<keyword evidence="2" id="KW-0813">Transport</keyword>
<proteinExistence type="inferred from homology"/>
<dbReference type="SUPFAM" id="SSF52540">
    <property type="entry name" value="P-loop containing nucleoside triphosphate hydrolases"/>
    <property type="match status" value="1"/>
</dbReference>
<dbReference type="GO" id="GO:0005524">
    <property type="term" value="F:ATP binding"/>
    <property type="evidence" value="ECO:0007669"/>
    <property type="project" value="UniProtKB-KW"/>
</dbReference>
<dbReference type="EMBL" id="FMSV02000529">
    <property type="protein sequence ID" value="SEH07353.1"/>
    <property type="molecule type" value="Genomic_DNA"/>
</dbReference>
<name>A0A1H6FCJ4_9GAMM</name>